<protein>
    <submittedName>
        <fullName evidence="1">Haloacid dehalogenase</fullName>
    </submittedName>
</protein>
<keyword evidence="2" id="KW-1185">Reference proteome</keyword>
<dbReference type="InterPro" id="IPR036081">
    <property type="entry name" value="Translin_sf"/>
</dbReference>
<dbReference type="Proteomes" id="UP000612362">
    <property type="component" value="Unassembled WGS sequence"/>
</dbReference>
<dbReference type="SUPFAM" id="SSF74784">
    <property type="entry name" value="Translin"/>
    <property type="match status" value="1"/>
</dbReference>
<evidence type="ECO:0000313" key="1">
    <source>
        <dbReference type="EMBL" id="GHO43991.1"/>
    </source>
</evidence>
<dbReference type="Gene3D" id="1.20.58.2140">
    <property type="match status" value="1"/>
</dbReference>
<name>A0A8J3MRP1_9CHLR</name>
<dbReference type="AlphaFoldDB" id="A0A8J3MRP1"/>
<dbReference type="RefSeq" id="WP_220193426.1">
    <property type="nucleotide sequence ID" value="NZ_BNJF01000001.1"/>
</dbReference>
<accession>A0A8J3MRP1</accession>
<proteinExistence type="predicted"/>
<dbReference type="GO" id="GO:0043565">
    <property type="term" value="F:sequence-specific DNA binding"/>
    <property type="evidence" value="ECO:0007669"/>
    <property type="project" value="InterPro"/>
</dbReference>
<gene>
    <name evidence="1" type="ORF">KSX_21540</name>
</gene>
<sequence length="221" mass="24930">MPDNLDRIGQQAIEHLSLKHAAREEALPKSRRVIRCCANSIRATHRHERASATELIAQAHQLLREIESSLQNHQDIYYAGFVHDAQKEYAEAVCFAALTQYQALPDAGELGIGWAAYLNGLAEAAGELRRYLLDQLRRGNLNDCENYLQYMDDIYALLISVDFPDAITSGLRRTTDVTRGILEKTRGDLTTAMRQAQLQQSIHELYQTLQQTSSAKQSSEQ</sequence>
<dbReference type="EMBL" id="BNJF01000001">
    <property type="protein sequence ID" value="GHO43991.1"/>
    <property type="molecule type" value="Genomic_DNA"/>
</dbReference>
<organism evidence="1 2">
    <name type="scientific">Ktedonospora formicarum</name>
    <dbReference type="NCBI Taxonomy" id="2778364"/>
    <lineage>
        <taxon>Bacteria</taxon>
        <taxon>Bacillati</taxon>
        <taxon>Chloroflexota</taxon>
        <taxon>Ktedonobacteria</taxon>
        <taxon>Ktedonobacterales</taxon>
        <taxon>Ktedonobacteraceae</taxon>
        <taxon>Ktedonospora</taxon>
    </lineage>
</organism>
<comment type="caution">
    <text evidence="1">The sequence shown here is derived from an EMBL/GenBank/DDBJ whole genome shotgun (WGS) entry which is preliminary data.</text>
</comment>
<dbReference type="CDD" id="cd14820">
    <property type="entry name" value="TRAX"/>
    <property type="match status" value="1"/>
</dbReference>
<reference evidence="1" key="1">
    <citation type="submission" date="2020-10" db="EMBL/GenBank/DDBJ databases">
        <title>Taxonomic study of unclassified bacteria belonging to the class Ktedonobacteria.</title>
        <authorList>
            <person name="Yabe S."/>
            <person name="Wang C.M."/>
            <person name="Zheng Y."/>
            <person name="Sakai Y."/>
            <person name="Cavaletti L."/>
            <person name="Monciardini P."/>
            <person name="Donadio S."/>
        </authorList>
    </citation>
    <scope>NUCLEOTIDE SEQUENCE</scope>
    <source>
        <strain evidence="1">SOSP1-1</strain>
    </source>
</reference>
<evidence type="ECO:0000313" key="2">
    <source>
        <dbReference type="Proteomes" id="UP000612362"/>
    </source>
</evidence>